<name>A0A9P3UKZ9_LYOSH</name>
<keyword evidence="8" id="KW-1185">Reference proteome</keyword>
<feature type="region of interest" description="Disordered" evidence="5">
    <location>
        <begin position="222"/>
        <end position="243"/>
    </location>
</feature>
<feature type="transmembrane region" description="Helical" evidence="6">
    <location>
        <begin position="369"/>
        <end position="389"/>
    </location>
</feature>
<gene>
    <name evidence="7" type="primary">ECM3</name>
    <name evidence="7" type="ORF">LshimejAT787_0505590</name>
</gene>
<keyword evidence="3 6" id="KW-1133">Transmembrane helix</keyword>
<feature type="transmembrane region" description="Helical" evidence="6">
    <location>
        <begin position="498"/>
        <end position="519"/>
    </location>
</feature>
<proteinExistence type="predicted"/>
<comment type="subcellular location">
    <subcellularLocation>
        <location evidence="1">Membrane</location>
        <topology evidence="1">Multi-pass membrane protein</topology>
    </subcellularLocation>
</comment>
<organism evidence="7 8">
    <name type="scientific">Lyophyllum shimeji</name>
    <name type="common">Hon-shimeji</name>
    <name type="synonym">Tricholoma shimeji</name>
    <dbReference type="NCBI Taxonomy" id="47721"/>
    <lineage>
        <taxon>Eukaryota</taxon>
        <taxon>Fungi</taxon>
        <taxon>Dikarya</taxon>
        <taxon>Basidiomycota</taxon>
        <taxon>Agaricomycotina</taxon>
        <taxon>Agaricomycetes</taxon>
        <taxon>Agaricomycetidae</taxon>
        <taxon>Agaricales</taxon>
        <taxon>Tricholomatineae</taxon>
        <taxon>Lyophyllaceae</taxon>
        <taxon>Lyophyllum</taxon>
    </lineage>
</organism>
<accession>A0A9P3UKZ9</accession>
<dbReference type="Pfam" id="PF03547">
    <property type="entry name" value="Mem_trans"/>
    <property type="match status" value="1"/>
</dbReference>
<comment type="caution">
    <text evidence="7">The sequence shown here is derived from an EMBL/GenBank/DDBJ whole genome shotgun (WGS) entry which is preliminary data.</text>
</comment>
<dbReference type="EMBL" id="BRPK01000005">
    <property type="protein sequence ID" value="GLB38694.1"/>
    <property type="molecule type" value="Genomic_DNA"/>
</dbReference>
<sequence>MLSAGELIWASCRPLIRLVLCVASGFILTKTDNFPPVAARGAGQVMLNIALPCLMFSRIVPAFTSDNISALGPLVLVAVLYEALGILMAWITKQLFWVPHRFRYGILVAGGWGNVGDIPTSVIVSVTGAAPFNGTLDQNLSVAYISAFILVFMLTLFPCGGHHWISMDYIGPDVEPEEVKDAVKRRRKAIIYALPNAISWITGKSPRVKGDEENYPKREWRMSEEEKAVKGEADATGSARNQGAELRKSAAAFTSPNAGVAVAKHVSFNDDVTTVVPTEGVRSPMCSPTPTEVGFDPSRISSPAPTLAGCEVSKSFERAQNTNMLPTSTSPCCVPHATSSSSSVPTQASPLLSYVRPVIKIARSFASQLLSPASLGILTAFPIALIPPLKGLFVDLPHSSSTSNFANPHIPAAPDGHPPLAVILDTASFIGGASVPLGLICLGSALARLKIPRNQWRTLPTGAIGMLAIGKLVVAPVIGVGIVKGLVAGGVIGREDKVLQFVCIFFSCLPTATTQVFLTQVYSGTGSAEHLSAFLIPQYILMFISMTGLTAYTLRSLF</sequence>
<feature type="transmembrane region" description="Helical" evidence="6">
    <location>
        <begin position="70"/>
        <end position="92"/>
    </location>
</feature>
<feature type="transmembrane region" description="Helical" evidence="6">
    <location>
        <begin position="468"/>
        <end position="492"/>
    </location>
</feature>
<feature type="transmembrane region" description="Helical" evidence="6">
    <location>
        <begin position="531"/>
        <end position="554"/>
    </location>
</feature>
<dbReference type="OrthoDB" id="435607at2759"/>
<dbReference type="PANTHER" id="PTHR31274:SF1">
    <property type="entry name" value="AGL149CP"/>
    <property type="match status" value="1"/>
</dbReference>
<dbReference type="AlphaFoldDB" id="A0A9P3UKZ9"/>
<feature type="compositionally biased region" description="Basic and acidic residues" evidence="5">
    <location>
        <begin position="222"/>
        <end position="233"/>
    </location>
</feature>
<feature type="transmembrane region" description="Helical" evidence="6">
    <location>
        <begin position="142"/>
        <end position="160"/>
    </location>
</feature>
<dbReference type="GO" id="GO:0016020">
    <property type="term" value="C:membrane"/>
    <property type="evidence" value="ECO:0007669"/>
    <property type="project" value="UniProtKB-SubCell"/>
</dbReference>
<feature type="transmembrane region" description="Helical" evidence="6">
    <location>
        <begin position="15"/>
        <end position="33"/>
    </location>
</feature>
<evidence type="ECO:0000256" key="2">
    <source>
        <dbReference type="ARBA" id="ARBA00022692"/>
    </source>
</evidence>
<protein>
    <submittedName>
        <fullName evidence="7">Auxin efflux carrier</fullName>
    </submittedName>
</protein>
<evidence type="ECO:0000256" key="4">
    <source>
        <dbReference type="ARBA" id="ARBA00023136"/>
    </source>
</evidence>
<evidence type="ECO:0000256" key="1">
    <source>
        <dbReference type="ARBA" id="ARBA00004141"/>
    </source>
</evidence>
<keyword evidence="2 6" id="KW-0812">Transmembrane</keyword>
<keyword evidence="4 6" id="KW-0472">Membrane</keyword>
<evidence type="ECO:0000256" key="3">
    <source>
        <dbReference type="ARBA" id="ARBA00022989"/>
    </source>
</evidence>
<dbReference type="PANTHER" id="PTHR31274">
    <property type="entry name" value="PROTEIN ECM3"/>
    <property type="match status" value="1"/>
</dbReference>
<evidence type="ECO:0000256" key="6">
    <source>
        <dbReference type="SAM" id="Phobius"/>
    </source>
</evidence>
<evidence type="ECO:0000313" key="7">
    <source>
        <dbReference type="EMBL" id="GLB38694.1"/>
    </source>
</evidence>
<evidence type="ECO:0000313" key="8">
    <source>
        <dbReference type="Proteomes" id="UP001063166"/>
    </source>
</evidence>
<feature type="transmembrane region" description="Helical" evidence="6">
    <location>
        <begin position="104"/>
        <end position="130"/>
    </location>
</feature>
<evidence type="ECO:0000256" key="5">
    <source>
        <dbReference type="SAM" id="MobiDB-lite"/>
    </source>
</evidence>
<dbReference type="InterPro" id="IPR004776">
    <property type="entry name" value="Mem_transp_PIN-like"/>
</dbReference>
<reference evidence="7" key="1">
    <citation type="submission" date="2022-07" db="EMBL/GenBank/DDBJ databases">
        <title>The genome of Lyophyllum shimeji provides insight into the initial evolution of ectomycorrhizal fungal genome.</title>
        <authorList>
            <person name="Kobayashi Y."/>
            <person name="Shibata T."/>
            <person name="Hirakawa H."/>
            <person name="Shigenobu S."/>
            <person name="Nishiyama T."/>
            <person name="Yamada A."/>
            <person name="Hasebe M."/>
            <person name="Kawaguchi M."/>
        </authorList>
    </citation>
    <scope>NUCLEOTIDE SEQUENCE</scope>
    <source>
        <strain evidence="7">AT787</strain>
    </source>
</reference>
<dbReference type="InterPro" id="IPR040254">
    <property type="entry name" value="Ecm3-like"/>
</dbReference>
<feature type="transmembrane region" description="Helical" evidence="6">
    <location>
        <begin position="427"/>
        <end position="447"/>
    </location>
</feature>
<dbReference type="GO" id="GO:0055085">
    <property type="term" value="P:transmembrane transport"/>
    <property type="evidence" value="ECO:0007669"/>
    <property type="project" value="InterPro"/>
</dbReference>
<dbReference type="Proteomes" id="UP001063166">
    <property type="component" value="Unassembled WGS sequence"/>
</dbReference>